<dbReference type="AlphaFoldDB" id="A0A7C9W153"/>
<keyword evidence="2" id="KW-1185">Reference proteome</keyword>
<evidence type="ECO:0000313" key="2">
    <source>
        <dbReference type="Proteomes" id="UP000481360"/>
    </source>
</evidence>
<dbReference type="RefSeq" id="WP_166052258.1">
    <property type="nucleotide sequence ID" value="NZ_JAAMPJ010000010.1"/>
</dbReference>
<gene>
    <name evidence="1" type="ORF">G7043_32560</name>
</gene>
<dbReference type="InterPro" id="IPR011009">
    <property type="entry name" value="Kinase-like_dom_sf"/>
</dbReference>
<evidence type="ECO:0000313" key="1">
    <source>
        <dbReference type="EMBL" id="NGY63661.1"/>
    </source>
</evidence>
<protein>
    <submittedName>
        <fullName evidence="1">Uncharacterized protein</fullName>
    </submittedName>
</protein>
<dbReference type="Proteomes" id="UP000481360">
    <property type="component" value="Unassembled WGS sequence"/>
</dbReference>
<dbReference type="EMBL" id="JAAMPJ010000010">
    <property type="protein sequence ID" value="NGY63661.1"/>
    <property type="molecule type" value="Genomic_DNA"/>
</dbReference>
<proteinExistence type="predicted"/>
<dbReference type="SUPFAM" id="SSF56112">
    <property type="entry name" value="Protein kinase-like (PK-like)"/>
    <property type="match status" value="1"/>
</dbReference>
<comment type="caution">
    <text evidence="1">The sequence shown here is derived from an EMBL/GenBank/DDBJ whole genome shotgun (WGS) entry which is preliminary data.</text>
</comment>
<organism evidence="1 2">
    <name type="scientific">Lentzea alba</name>
    <dbReference type="NCBI Taxonomy" id="2714351"/>
    <lineage>
        <taxon>Bacteria</taxon>
        <taxon>Bacillati</taxon>
        <taxon>Actinomycetota</taxon>
        <taxon>Actinomycetes</taxon>
        <taxon>Pseudonocardiales</taxon>
        <taxon>Pseudonocardiaceae</taxon>
        <taxon>Lentzea</taxon>
    </lineage>
</organism>
<reference evidence="1 2" key="1">
    <citation type="submission" date="2020-03" db="EMBL/GenBank/DDBJ databases">
        <title>Isolation and identification of active actinomycetes.</title>
        <authorList>
            <person name="Sun X."/>
        </authorList>
    </citation>
    <scope>NUCLEOTIDE SEQUENCE [LARGE SCALE GENOMIC DNA]</scope>
    <source>
        <strain evidence="1 2">NEAU-D13</strain>
    </source>
</reference>
<name>A0A7C9W153_9PSEU</name>
<accession>A0A7C9W153</accession>
<sequence>MREIRGLLVEDLKQNVELIKSALGFEFGKAWKWTVQWSVCNDLTSARLKIAEPEVYDFAIVDLHLGEGQLQGVPAVEDLVKRSERTFVVAVTGDQAMFAEHAARIAGLEVPLIIRKQLTNDQGDWAFPALAAKIRKRVITHDPVDSRTLLYDDDKIGMVSVLESLGGPEGDIEHGAAVARSLAMSCLEDVNMQNPRFHLGYLTAGKSGAHVCKVDYSDENRSPQSFVLKIGLDKRALEHELQANRRAAEALPEQTLVRILGEVRTDRSGYSAIIARVADRAQPLSDWLRSGASATSARSFAHILFDEVLGRLSAPHLKDEIPISQWLRSSAIMRLRARAMVDRIAEILEHPAGANRADAAVLRREITDFVEHGTLPVEHPGRLDGSVVLVSGFGDLHSSNVLVQQGRNPNPVLIDASRFGRHHWAADLARMTVDVFLRVRGTGVKALLWEDFAESADVAGRLCPRCDRTELAGDEAVDHFLDEVVTQLPGYVQFEGLDISAERWHWQWHVALAKEWFRQGCHPDLPLPRGVLAFVAGAHHLRTARELVDQLTF</sequence>
<dbReference type="Gene3D" id="3.40.50.2300">
    <property type="match status" value="1"/>
</dbReference>